<organism evidence="2 3">
    <name type="scientific">Sistotremastrum niveocremeum HHB9708</name>
    <dbReference type="NCBI Taxonomy" id="1314777"/>
    <lineage>
        <taxon>Eukaryota</taxon>
        <taxon>Fungi</taxon>
        <taxon>Dikarya</taxon>
        <taxon>Basidiomycota</taxon>
        <taxon>Agaricomycotina</taxon>
        <taxon>Agaricomycetes</taxon>
        <taxon>Sistotremastrales</taxon>
        <taxon>Sistotremastraceae</taxon>
        <taxon>Sertulicium</taxon>
        <taxon>Sertulicium niveocremeum</taxon>
    </lineage>
</organism>
<protein>
    <submittedName>
        <fullName evidence="2">Uncharacterized protein</fullName>
    </submittedName>
</protein>
<dbReference type="AlphaFoldDB" id="A0A164SFU0"/>
<evidence type="ECO:0000313" key="2">
    <source>
        <dbReference type="EMBL" id="KZS91437.1"/>
    </source>
</evidence>
<feature type="chain" id="PRO_5007853163" evidence="1">
    <location>
        <begin position="22"/>
        <end position="272"/>
    </location>
</feature>
<keyword evidence="1" id="KW-0732">Signal</keyword>
<name>A0A164SFU0_9AGAM</name>
<dbReference type="EMBL" id="KV419415">
    <property type="protein sequence ID" value="KZS91437.1"/>
    <property type="molecule type" value="Genomic_DNA"/>
</dbReference>
<evidence type="ECO:0000313" key="3">
    <source>
        <dbReference type="Proteomes" id="UP000076722"/>
    </source>
</evidence>
<proteinExistence type="predicted"/>
<feature type="signal peptide" evidence="1">
    <location>
        <begin position="1"/>
        <end position="21"/>
    </location>
</feature>
<sequence length="272" mass="29343">MALSILSSLSLLVSFLSFVSSKAIYDIHAFERLNLSDTFAIQGSKPVTNGKMMESGMKRLQPPRALARQIVEGKRRRASPMDTAPFARRSASPDIPPCGLINVVNADTGEFLGILILLPIGLNVYTVATDLGAVGFDFRQYKVWVMPSNPTGIFVIGLEDFFNFAGTVLGAVWMDPLGSTAGPFDLGKGSPNIALLEPQATTIFYNNQFFDHSVGITGDLDAAVAAAKAQAPPDTCNIEFDKVPIRPCAIAVKFFYTESREAGTCPPPWDGF</sequence>
<gene>
    <name evidence="2" type="ORF">SISNIDRAFT_456698</name>
</gene>
<reference evidence="2 3" key="1">
    <citation type="journal article" date="2016" name="Mol. Biol. Evol.">
        <title>Comparative Genomics of Early-Diverging Mushroom-Forming Fungi Provides Insights into the Origins of Lignocellulose Decay Capabilities.</title>
        <authorList>
            <person name="Nagy L.G."/>
            <person name="Riley R."/>
            <person name="Tritt A."/>
            <person name="Adam C."/>
            <person name="Daum C."/>
            <person name="Floudas D."/>
            <person name="Sun H."/>
            <person name="Yadav J.S."/>
            <person name="Pangilinan J."/>
            <person name="Larsson K.H."/>
            <person name="Matsuura K."/>
            <person name="Barry K."/>
            <person name="Labutti K."/>
            <person name="Kuo R."/>
            <person name="Ohm R.A."/>
            <person name="Bhattacharya S.S."/>
            <person name="Shirouzu T."/>
            <person name="Yoshinaga Y."/>
            <person name="Martin F.M."/>
            <person name="Grigoriev I.V."/>
            <person name="Hibbett D.S."/>
        </authorList>
    </citation>
    <scope>NUCLEOTIDE SEQUENCE [LARGE SCALE GENOMIC DNA]</scope>
    <source>
        <strain evidence="2 3">HHB9708</strain>
    </source>
</reference>
<evidence type="ECO:0000256" key="1">
    <source>
        <dbReference type="SAM" id="SignalP"/>
    </source>
</evidence>
<accession>A0A164SFU0</accession>
<dbReference type="Proteomes" id="UP000076722">
    <property type="component" value="Unassembled WGS sequence"/>
</dbReference>
<keyword evidence="3" id="KW-1185">Reference proteome</keyword>